<organism evidence="10 12">
    <name type="scientific">Sulfuracidifex tepidarius</name>
    <dbReference type="NCBI Taxonomy" id="1294262"/>
    <lineage>
        <taxon>Archaea</taxon>
        <taxon>Thermoproteota</taxon>
        <taxon>Thermoprotei</taxon>
        <taxon>Sulfolobales</taxon>
        <taxon>Sulfolobaceae</taxon>
        <taxon>Sulfuracidifex</taxon>
    </lineage>
</organism>
<feature type="region of interest" description="Disordered" evidence="7">
    <location>
        <begin position="57"/>
        <end position="90"/>
    </location>
</feature>
<dbReference type="STRING" id="1294262.GCA_001316085_00325"/>
<dbReference type="Gene3D" id="1.10.1200.240">
    <property type="match status" value="1"/>
</dbReference>
<dbReference type="AlphaFoldDB" id="A0A510E3Q2"/>
<evidence type="ECO:0000256" key="2">
    <source>
        <dbReference type="ARBA" id="ARBA00022730"/>
    </source>
</evidence>
<evidence type="ECO:0000313" key="9">
    <source>
        <dbReference type="EMBL" id="BBG24385.1"/>
    </source>
</evidence>
<evidence type="ECO:0000313" key="10">
    <source>
        <dbReference type="EMBL" id="BBG27143.1"/>
    </source>
</evidence>
<dbReference type="KEGG" id="step:IC006_1697"/>
<dbReference type="InterPro" id="IPR057260">
    <property type="entry name" value="Ribosomal_L19e_C"/>
</dbReference>
<keyword evidence="2 6" id="KW-0699">rRNA-binding</keyword>
<feature type="compositionally biased region" description="Basic residues" evidence="7">
    <location>
        <begin position="61"/>
        <end position="87"/>
    </location>
</feature>
<evidence type="ECO:0000256" key="3">
    <source>
        <dbReference type="ARBA" id="ARBA00022884"/>
    </source>
</evidence>
<evidence type="ECO:0000256" key="1">
    <source>
        <dbReference type="ARBA" id="ARBA00011082"/>
    </source>
</evidence>
<keyword evidence="11" id="KW-1185">Reference proteome</keyword>
<dbReference type="SUPFAM" id="SSF48140">
    <property type="entry name" value="Ribosomal protein L19 (L19e)"/>
    <property type="match status" value="1"/>
</dbReference>
<comment type="function">
    <text evidence="6">Binds to the 23S rRNA.</text>
</comment>
<dbReference type="EMBL" id="AP018929">
    <property type="protein sequence ID" value="BBG24385.1"/>
    <property type="molecule type" value="Genomic_DNA"/>
</dbReference>
<accession>A0A510E3Q2</accession>
<dbReference type="Pfam" id="PF01280">
    <property type="entry name" value="Ribosomal_L19e"/>
    <property type="match status" value="1"/>
</dbReference>
<keyword evidence="4 6" id="KW-0689">Ribosomal protein</keyword>
<dbReference type="OrthoDB" id="11624at2157"/>
<reference evidence="12" key="1">
    <citation type="submission" date="2018-09" db="EMBL/GenBank/DDBJ databases">
        <title>Complete Genome Sequencing of Sulfolobus sp. JCM 16834.</title>
        <authorList>
            <person name="Kato S."/>
            <person name="Itoh T."/>
            <person name="Ohkuma M."/>
        </authorList>
    </citation>
    <scope>NUCLEOTIDE SEQUENCE [LARGE SCALE GENOMIC DNA]</scope>
    <source>
        <strain evidence="12">IC-007</strain>
    </source>
</reference>
<dbReference type="CDD" id="cd01418">
    <property type="entry name" value="Ribosomal_L19e_A"/>
    <property type="match status" value="1"/>
</dbReference>
<dbReference type="InterPro" id="IPR035970">
    <property type="entry name" value="60S_ribosomal_eL19_sf"/>
</dbReference>
<dbReference type="RefSeq" id="WP_054844963.1">
    <property type="nucleotide sequence ID" value="NZ_AP018929.1"/>
</dbReference>
<proteinExistence type="inferred from homology"/>
<evidence type="ECO:0000256" key="4">
    <source>
        <dbReference type="ARBA" id="ARBA00022980"/>
    </source>
</evidence>
<dbReference type="EMBL" id="AP018930">
    <property type="protein sequence ID" value="BBG27143.1"/>
    <property type="molecule type" value="Genomic_DNA"/>
</dbReference>
<sequence>MTNLKVQKRIASSITGAGTSRVKILPDFADEVAESLTRSDIRALIKDGKIIIENKKGVSSGRKKLRNQKKHRKSEGKGYGSRKGRKGARVEDQWVNKIRKIRRYLRWLRDNGVIDNHTYRKYYLKAKGGVFRSLADVRSTLKQQGLLKGEEK</sequence>
<dbReference type="InterPro" id="IPR000196">
    <property type="entry name" value="Ribosomal_eL19_dom"/>
</dbReference>
<dbReference type="GO" id="GO:0022625">
    <property type="term" value="C:cytosolic large ribosomal subunit"/>
    <property type="evidence" value="ECO:0007669"/>
    <property type="project" value="InterPro"/>
</dbReference>
<dbReference type="Gene3D" id="1.10.1650.10">
    <property type="match status" value="1"/>
</dbReference>
<dbReference type="GO" id="GO:0003735">
    <property type="term" value="F:structural constituent of ribosome"/>
    <property type="evidence" value="ECO:0007669"/>
    <property type="project" value="InterPro"/>
</dbReference>
<dbReference type="GO" id="GO:0006412">
    <property type="term" value="P:translation"/>
    <property type="evidence" value="ECO:0007669"/>
    <property type="project" value="UniProtKB-UniRule"/>
</dbReference>
<dbReference type="GO" id="GO:0070180">
    <property type="term" value="F:large ribosomal subunit rRNA binding"/>
    <property type="evidence" value="ECO:0007669"/>
    <property type="project" value="UniProtKB-UniRule"/>
</dbReference>
<keyword evidence="5 6" id="KW-0687">Ribonucleoprotein</keyword>
<evidence type="ECO:0000256" key="6">
    <source>
        <dbReference type="HAMAP-Rule" id="MF_01475"/>
    </source>
</evidence>
<dbReference type="PANTHER" id="PTHR10722">
    <property type="entry name" value="60S RIBOSOMAL PROTEIN L19"/>
    <property type="match status" value="1"/>
</dbReference>
<reference evidence="10 11" key="2">
    <citation type="journal article" date="2020" name="Int. J. Syst. Evol. Microbiol.">
        <title>Sulfuracidifex tepidarius gen. nov., sp. nov. and transfer of Sulfolobus metallicus Huber and Stetter 1992 to the genus Sulfuracidifex as Sulfuracidifex metallicus comb. nov.</title>
        <authorList>
            <person name="Itoh T."/>
            <person name="Miura T."/>
            <person name="Sakai H.D."/>
            <person name="Kato S."/>
            <person name="Ohkuma M."/>
            <person name="Takashina T."/>
        </authorList>
    </citation>
    <scope>NUCLEOTIDE SEQUENCE</scope>
    <source>
        <strain evidence="9 11">IC-006</strain>
        <strain evidence="10">IC-007</strain>
    </source>
</reference>
<evidence type="ECO:0000313" key="12">
    <source>
        <dbReference type="Proteomes" id="UP000325030"/>
    </source>
</evidence>
<dbReference type="NCBIfam" id="NF006343">
    <property type="entry name" value="PRK08570.1"/>
    <property type="match status" value="1"/>
</dbReference>
<dbReference type="InterPro" id="IPR057259">
    <property type="entry name" value="Ribosomal_L19e"/>
</dbReference>
<comment type="similarity">
    <text evidence="1 6">Belongs to the eukaryotic ribosomal protein eL19 family.</text>
</comment>
<dbReference type="InterPro" id="IPR015972">
    <property type="entry name" value="Ribosomal_eL19_dom1"/>
</dbReference>
<evidence type="ECO:0000256" key="5">
    <source>
        <dbReference type="ARBA" id="ARBA00023274"/>
    </source>
</evidence>
<dbReference type="Pfam" id="PF25476">
    <property type="entry name" value="Ribosomal_L19e_C"/>
    <property type="match status" value="1"/>
</dbReference>
<accession>A0A510DW08</accession>
<evidence type="ECO:0000259" key="8">
    <source>
        <dbReference type="SMART" id="SM01416"/>
    </source>
</evidence>
<evidence type="ECO:0000313" key="11">
    <source>
        <dbReference type="Proteomes" id="UP000322983"/>
    </source>
</evidence>
<gene>
    <name evidence="6" type="primary">rpl19e</name>
    <name evidence="9" type="ORF">IC006_1697</name>
    <name evidence="10" type="ORF">IC007_1675</name>
</gene>
<keyword evidence="3 6" id="KW-0694">RNA-binding</keyword>
<dbReference type="InterPro" id="IPR039547">
    <property type="entry name" value="Ribosomal_eL19"/>
</dbReference>
<protein>
    <recommendedName>
        <fullName evidence="6">Large ribosomal subunit protein eL19</fullName>
    </recommendedName>
</protein>
<dbReference type="Proteomes" id="UP000322983">
    <property type="component" value="Chromosome"/>
</dbReference>
<dbReference type="Proteomes" id="UP000325030">
    <property type="component" value="Chromosome"/>
</dbReference>
<feature type="domain" description="Large ribosomal subunit protein eL19" evidence="8">
    <location>
        <begin position="3"/>
        <end position="145"/>
    </location>
</feature>
<dbReference type="SMART" id="SM01416">
    <property type="entry name" value="Ribosomal_L19e"/>
    <property type="match status" value="1"/>
</dbReference>
<dbReference type="GeneID" id="41718011"/>
<dbReference type="InterPro" id="IPR033936">
    <property type="entry name" value="Ribosomal_eL19_arc"/>
</dbReference>
<dbReference type="HAMAP" id="MF_01475">
    <property type="entry name" value="Ribosomal_eL19"/>
    <property type="match status" value="1"/>
</dbReference>
<name>A0A510E3Q2_9CREN</name>
<comment type="subunit">
    <text evidence="6">Part of the 50S ribosomal subunit.</text>
</comment>
<evidence type="ECO:0000256" key="7">
    <source>
        <dbReference type="SAM" id="MobiDB-lite"/>
    </source>
</evidence>